<dbReference type="AlphaFoldDB" id="A0A9J5ZHC6"/>
<accession>A0A9J5ZHC6</accession>
<organism evidence="1 2">
    <name type="scientific">Solanum commersonii</name>
    <name type="common">Commerson's wild potato</name>
    <name type="synonym">Commerson's nightshade</name>
    <dbReference type="NCBI Taxonomy" id="4109"/>
    <lineage>
        <taxon>Eukaryota</taxon>
        <taxon>Viridiplantae</taxon>
        <taxon>Streptophyta</taxon>
        <taxon>Embryophyta</taxon>
        <taxon>Tracheophyta</taxon>
        <taxon>Spermatophyta</taxon>
        <taxon>Magnoliopsida</taxon>
        <taxon>eudicotyledons</taxon>
        <taxon>Gunneridae</taxon>
        <taxon>Pentapetalae</taxon>
        <taxon>asterids</taxon>
        <taxon>lamiids</taxon>
        <taxon>Solanales</taxon>
        <taxon>Solanaceae</taxon>
        <taxon>Solanoideae</taxon>
        <taxon>Solaneae</taxon>
        <taxon>Solanum</taxon>
    </lineage>
</organism>
<dbReference type="EMBL" id="JACXVP010000004">
    <property type="protein sequence ID" value="KAG5611829.1"/>
    <property type="molecule type" value="Genomic_DNA"/>
</dbReference>
<comment type="caution">
    <text evidence="1">The sequence shown here is derived from an EMBL/GenBank/DDBJ whole genome shotgun (WGS) entry which is preliminary data.</text>
</comment>
<dbReference type="Proteomes" id="UP000824120">
    <property type="component" value="Chromosome 4"/>
</dbReference>
<proteinExistence type="predicted"/>
<sequence>MDQEFSSRVRRQECVKQDKNAKQDRIGLKALHPLHLEESCIHAFQGETGCQVTLNSDADISDDIRNFIKSQGLFNLEMLGRHF</sequence>
<name>A0A9J5ZHC6_SOLCO</name>
<gene>
    <name evidence="1" type="ORF">H5410_023110</name>
</gene>
<reference evidence="1 2" key="1">
    <citation type="submission" date="2020-09" db="EMBL/GenBank/DDBJ databases">
        <title>De no assembly of potato wild relative species, Solanum commersonii.</title>
        <authorList>
            <person name="Cho K."/>
        </authorList>
    </citation>
    <scope>NUCLEOTIDE SEQUENCE [LARGE SCALE GENOMIC DNA]</scope>
    <source>
        <strain evidence="1">LZ3.2</strain>
        <tissue evidence="1">Leaf</tissue>
    </source>
</reference>
<keyword evidence="2" id="KW-1185">Reference proteome</keyword>
<evidence type="ECO:0000313" key="2">
    <source>
        <dbReference type="Proteomes" id="UP000824120"/>
    </source>
</evidence>
<protein>
    <submittedName>
        <fullName evidence="1">Uncharacterized protein</fullName>
    </submittedName>
</protein>
<evidence type="ECO:0000313" key="1">
    <source>
        <dbReference type="EMBL" id="KAG5611829.1"/>
    </source>
</evidence>